<evidence type="ECO:0000313" key="3">
    <source>
        <dbReference type="Proteomes" id="UP000238274"/>
    </source>
</evidence>
<accession>A0A2S4V4W5</accession>
<proteinExistence type="predicted"/>
<feature type="non-terminal residue" evidence="2">
    <location>
        <position position="1"/>
    </location>
</feature>
<keyword evidence="1" id="KW-0472">Membrane</keyword>
<keyword evidence="1" id="KW-0812">Transmembrane</keyword>
<protein>
    <submittedName>
        <fullName evidence="2">Uncharacterized protein</fullName>
    </submittedName>
</protein>
<evidence type="ECO:0000256" key="1">
    <source>
        <dbReference type="SAM" id="Phobius"/>
    </source>
</evidence>
<dbReference type="EMBL" id="PKSM01000182">
    <property type="protein sequence ID" value="POW04582.1"/>
    <property type="molecule type" value="Genomic_DNA"/>
</dbReference>
<reference evidence="3" key="2">
    <citation type="journal article" date="2018" name="BMC Genomics">
        <title>Genomic insights into host adaptation between the wheat stripe rust pathogen (Puccinia striiformis f. sp. tritici) and the barley stripe rust pathogen (Puccinia striiformis f. sp. hordei).</title>
        <authorList>
            <person name="Xia C."/>
            <person name="Wang M."/>
            <person name="Yin C."/>
            <person name="Cornejo O.E."/>
            <person name="Hulbert S.H."/>
            <person name="Chen X."/>
        </authorList>
    </citation>
    <scope>NUCLEOTIDE SEQUENCE [LARGE SCALE GENOMIC DNA]</scope>
    <source>
        <strain evidence="3">93TX-2</strain>
    </source>
</reference>
<feature type="transmembrane region" description="Helical" evidence="1">
    <location>
        <begin position="15"/>
        <end position="38"/>
    </location>
</feature>
<name>A0A2S4V4W5_9BASI</name>
<gene>
    <name evidence="2" type="ORF">PSHT_11162</name>
</gene>
<dbReference type="VEuPathDB" id="FungiDB:PSHT_11162"/>
<evidence type="ECO:0000313" key="2">
    <source>
        <dbReference type="EMBL" id="POW04582.1"/>
    </source>
</evidence>
<reference evidence="2 3" key="1">
    <citation type="submission" date="2017-12" db="EMBL/GenBank/DDBJ databases">
        <title>Gene loss provides genomic basis for host adaptation in cereal stripe rust fungi.</title>
        <authorList>
            <person name="Xia C."/>
        </authorList>
    </citation>
    <scope>NUCLEOTIDE SEQUENCE [LARGE SCALE GENOMIC DNA]</scope>
    <source>
        <strain evidence="2 3">93TX-2</strain>
    </source>
</reference>
<organism evidence="2 3">
    <name type="scientific">Puccinia striiformis</name>
    <dbReference type="NCBI Taxonomy" id="27350"/>
    <lineage>
        <taxon>Eukaryota</taxon>
        <taxon>Fungi</taxon>
        <taxon>Dikarya</taxon>
        <taxon>Basidiomycota</taxon>
        <taxon>Pucciniomycotina</taxon>
        <taxon>Pucciniomycetes</taxon>
        <taxon>Pucciniales</taxon>
        <taxon>Pucciniaceae</taxon>
        <taxon>Puccinia</taxon>
    </lineage>
</organism>
<comment type="caution">
    <text evidence="2">The sequence shown here is derived from an EMBL/GenBank/DDBJ whole genome shotgun (WGS) entry which is preliminary data.</text>
</comment>
<keyword evidence="3" id="KW-1185">Reference proteome</keyword>
<sequence length="161" mass="17208">WPIKDFPTDSSSSSLVAFIGLVLHSLVSFSVTPGVTGLSAGPTKLATKTTPSDPGNKVNVYDIIGKVLLLQPILRLSRELCPAKVGAICTLLQHHHHPNTTFQLTHLLSFPLCLCFQGITILYPLKSIGGIVVSMTANQLKTIKDASVVLNITKDKGGHSK</sequence>
<reference evidence="3" key="3">
    <citation type="journal article" date="2018" name="Mol. Plant Microbe Interact.">
        <title>Genome sequence resources for the wheat stripe rust pathogen (Puccinia striiformis f. sp. tritici) and the barley stripe rust pathogen (Puccinia striiformis f. sp. hordei).</title>
        <authorList>
            <person name="Xia C."/>
            <person name="Wang M."/>
            <person name="Yin C."/>
            <person name="Cornejo O.E."/>
            <person name="Hulbert S.H."/>
            <person name="Chen X."/>
        </authorList>
    </citation>
    <scope>NUCLEOTIDE SEQUENCE [LARGE SCALE GENOMIC DNA]</scope>
    <source>
        <strain evidence="3">93TX-2</strain>
    </source>
</reference>
<dbReference type="VEuPathDB" id="FungiDB:PSTT_09311"/>
<dbReference type="AlphaFoldDB" id="A0A2S4V4W5"/>
<keyword evidence="1" id="KW-1133">Transmembrane helix</keyword>
<dbReference type="Proteomes" id="UP000238274">
    <property type="component" value="Unassembled WGS sequence"/>
</dbReference>